<feature type="region of interest" description="Disordered" evidence="4">
    <location>
        <begin position="235"/>
        <end position="258"/>
    </location>
</feature>
<protein>
    <recommendedName>
        <fullName evidence="5">Basic leucine zipper domain-containing protein</fullName>
    </recommendedName>
</protein>
<feature type="region of interest" description="Disordered" evidence="4">
    <location>
        <begin position="1"/>
        <end position="44"/>
    </location>
</feature>
<feature type="compositionally biased region" description="Polar residues" evidence="4">
    <location>
        <begin position="235"/>
        <end position="249"/>
    </location>
</feature>
<evidence type="ECO:0000256" key="3">
    <source>
        <dbReference type="ARBA" id="ARBA00023163"/>
    </source>
</evidence>
<dbReference type="Gene3D" id="1.10.880.10">
    <property type="entry name" value="Transcription factor, Skn-1-like, DNA-binding domain"/>
    <property type="match status" value="1"/>
</dbReference>
<accession>A9VCK6</accession>
<evidence type="ECO:0000256" key="2">
    <source>
        <dbReference type="ARBA" id="ARBA00023125"/>
    </source>
</evidence>
<dbReference type="Proteomes" id="UP000001357">
    <property type="component" value="Unassembled WGS sequence"/>
</dbReference>
<dbReference type="AlphaFoldDB" id="A9VCK6"/>
<name>A9VCK6_MONBE</name>
<feature type="domain" description="Basic leucine zipper" evidence="5">
    <location>
        <begin position="299"/>
        <end position="385"/>
    </location>
</feature>
<reference evidence="6 7" key="1">
    <citation type="journal article" date="2008" name="Nature">
        <title>The genome of the choanoflagellate Monosiga brevicollis and the origin of metazoans.</title>
        <authorList>
            <consortium name="JGI Sequencing"/>
            <person name="King N."/>
            <person name="Westbrook M.J."/>
            <person name="Young S.L."/>
            <person name="Kuo A."/>
            <person name="Abedin M."/>
            <person name="Chapman J."/>
            <person name="Fairclough S."/>
            <person name="Hellsten U."/>
            <person name="Isogai Y."/>
            <person name="Letunic I."/>
            <person name="Marr M."/>
            <person name="Pincus D."/>
            <person name="Putnam N."/>
            <person name="Rokas A."/>
            <person name="Wright K.J."/>
            <person name="Zuzow R."/>
            <person name="Dirks W."/>
            <person name="Good M."/>
            <person name="Goodstein D."/>
            <person name="Lemons D."/>
            <person name="Li W."/>
            <person name="Lyons J.B."/>
            <person name="Morris A."/>
            <person name="Nichols S."/>
            <person name="Richter D.J."/>
            <person name="Salamov A."/>
            <person name="Bork P."/>
            <person name="Lim W.A."/>
            <person name="Manning G."/>
            <person name="Miller W.T."/>
            <person name="McGinnis W."/>
            <person name="Shapiro H."/>
            <person name="Tjian R."/>
            <person name="Grigoriev I.V."/>
            <person name="Rokhsar D."/>
        </authorList>
    </citation>
    <scope>NUCLEOTIDE SEQUENCE [LARGE SCALE GENOMIC DNA]</scope>
    <source>
        <strain evidence="7">MX1 / ATCC 50154</strain>
    </source>
</reference>
<gene>
    <name evidence="6" type="ORF">MONBRDRAFT_39155</name>
</gene>
<dbReference type="Pfam" id="PF03131">
    <property type="entry name" value="bZIP_Maf"/>
    <property type="match status" value="1"/>
</dbReference>
<organism evidence="6 7">
    <name type="scientific">Monosiga brevicollis</name>
    <name type="common">Choanoflagellate</name>
    <dbReference type="NCBI Taxonomy" id="81824"/>
    <lineage>
        <taxon>Eukaryota</taxon>
        <taxon>Choanoflagellata</taxon>
        <taxon>Craspedida</taxon>
        <taxon>Salpingoecidae</taxon>
        <taxon>Monosiga</taxon>
    </lineage>
</organism>
<dbReference type="GO" id="GO:0006355">
    <property type="term" value="P:regulation of DNA-templated transcription"/>
    <property type="evidence" value="ECO:0007669"/>
    <property type="project" value="InterPro"/>
</dbReference>
<keyword evidence="3" id="KW-0804">Transcription</keyword>
<proteinExistence type="predicted"/>
<dbReference type="GO" id="GO:0003677">
    <property type="term" value="F:DNA binding"/>
    <property type="evidence" value="ECO:0007669"/>
    <property type="project" value="UniProtKB-KW"/>
</dbReference>
<dbReference type="InterPro" id="IPR008917">
    <property type="entry name" value="TF_DNA-bd_sf"/>
</dbReference>
<dbReference type="EMBL" id="CH991581">
    <property type="protein sequence ID" value="EDQ84765.1"/>
    <property type="molecule type" value="Genomic_DNA"/>
</dbReference>
<keyword evidence="7" id="KW-1185">Reference proteome</keyword>
<evidence type="ECO:0000259" key="5">
    <source>
        <dbReference type="Pfam" id="PF03131"/>
    </source>
</evidence>
<dbReference type="SUPFAM" id="SSF47454">
    <property type="entry name" value="A DNA-binding domain in eukaryotic transcription factors"/>
    <property type="match status" value="1"/>
</dbReference>
<evidence type="ECO:0000313" key="7">
    <source>
        <dbReference type="Proteomes" id="UP000001357"/>
    </source>
</evidence>
<dbReference type="KEGG" id="mbr:MONBRDRAFT_39155"/>
<keyword evidence="2" id="KW-0238">DNA-binding</keyword>
<keyword evidence="1" id="KW-0805">Transcription regulation</keyword>
<sequence length="416" mass="44579">MYSTADDHNGSAPPPQPVGSASGLEDMPTYFSQLGTGTEDMAGQDTDFATDMKSLVADVDLINSFNMQPMDTINTSTAAAAAAAASNAVAAAAAPQGHGRRDTPVIQVTPPAASFAPATTYNAWPPSSTSAAADDLGSANAHAHVVDPALLSTMHLPMVDLSDSVALKAHSPATSASDAMFPSMAFNNVNAVFGHSGANLQPSTAHMDTTGPDFPNLEDVTGIISDLHSASNSECNSEWSDVTSEGTHSSLHDSEHDLEFSGDEGIRRQSGQFLSVPLRQRQPKPAVSTVPSKYAWPTDVLEMSRAEFTKLTHSQNLTEDQIADLRMARRRHKNRRYQKGARVRRRERRERGEVPHPQSPAQMRRDLNATTQQLQQASNACTDLLSALRTVPGALQVAHQVANQHPFLQDVLQNLS</sequence>
<dbReference type="GeneID" id="5895663"/>
<feature type="compositionally biased region" description="Basic residues" evidence="4">
    <location>
        <begin position="331"/>
        <end position="348"/>
    </location>
</feature>
<dbReference type="InParanoid" id="A9VCK6"/>
<evidence type="ECO:0000313" key="6">
    <source>
        <dbReference type="EMBL" id="EDQ84765.1"/>
    </source>
</evidence>
<dbReference type="InterPro" id="IPR004826">
    <property type="entry name" value="bZIP_Maf"/>
</dbReference>
<feature type="region of interest" description="Disordered" evidence="4">
    <location>
        <begin position="331"/>
        <end position="365"/>
    </location>
</feature>
<evidence type="ECO:0000256" key="1">
    <source>
        <dbReference type="ARBA" id="ARBA00023015"/>
    </source>
</evidence>
<evidence type="ECO:0000256" key="4">
    <source>
        <dbReference type="SAM" id="MobiDB-lite"/>
    </source>
</evidence>
<dbReference type="RefSeq" id="XP_001750415.1">
    <property type="nucleotide sequence ID" value="XM_001750363.1"/>
</dbReference>